<dbReference type="InterPro" id="IPR014710">
    <property type="entry name" value="RmlC-like_jellyroll"/>
</dbReference>
<dbReference type="SUPFAM" id="SSF51182">
    <property type="entry name" value="RmlC-like cupins"/>
    <property type="match status" value="1"/>
</dbReference>
<dbReference type="GO" id="GO:0008830">
    <property type="term" value="F:dTDP-4-dehydrorhamnose 3,5-epimerase activity"/>
    <property type="evidence" value="ECO:0007669"/>
    <property type="project" value="InterPro"/>
</dbReference>
<sequence length="61" mass="6829">MIGAVAIDDWENPSKDSRVWRYVLSADKPSILYIPAGYGNGFMSLTEDAKLMFFSKGRIQA</sequence>
<name>X1JAT2_9ZZZZ</name>
<comment type="caution">
    <text evidence="1">The sequence shown here is derived from an EMBL/GenBank/DDBJ whole genome shotgun (WGS) entry which is preliminary data.</text>
</comment>
<organism evidence="1">
    <name type="scientific">marine sediment metagenome</name>
    <dbReference type="NCBI Taxonomy" id="412755"/>
    <lineage>
        <taxon>unclassified sequences</taxon>
        <taxon>metagenomes</taxon>
        <taxon>ecological metagenomes</taxon>
    </lineage>
</organism>
<evidence type="ECO:0008006" key="2">
    <source>
        <dbReference type="Google" id="ProtNLM"/>
    </source>
</evidence>
<feature type="non-terminal residue" evidence="1">
    <location>
        <position position="61"/>
    </location>
</feature>
<accession>X1JAT2</accession>
<protein>
    <recommendedName>
        <fullName evidence="2">dTDP-4-dehydrorhamnose 3,5-epimerase</fullName>
    </recommendedName>
</protein>
<dbReference type="Pfam" id="PF00908">
    <property type="entry name" value="dTDP_sugar_isom"/>
    <property type="match status" value="1"/>
</dbReference>
<reference evidence="1" key="1">
    <citation type="journal article" date="2014" name="Front. Microbiol.">
        <title>High frequency of phylogenetically diverse reductive dehalogenase-homologous genes in deep subseafloor sedimentary metagenomes.</title>
        <authorList>
            <person name="Kawai M."/>
            <person name="Futagami T."/>
            <person name="Toyoda A."/>
            <person name="Takaki Y."/>
            <person name="Nishi S."/>
            <person name="Hori S."/>
            <person name="Arai W."/>
            <person name="Tsubouchi T."/>
            <person name="Morono Y."/>
            <person name="Uchiyama I."/>
            <person name="Ito T."/>
            <person name="Fujiyama A."/>
            <person name="Inagaki F."/>
            <person name="Takami H."/>
        </authorList>
    </citation>
    <scope>NUCLEOTIDE SEQUENCE</scope>
    <source>
        <strain evidence="1">Expedition CK06-06</strain>
    </source>
</reference>
<dbReference type="Gene3D" id="2.60.120.10">
    <property type="entry name" value="Jelly Rolls"/>
    <property type="match status" value="1"/>
</dbReference>
<dbReference type="InterPro" id="IPR000888">
    <property type="entry name" value="RmlC-like"/>
</dbReference>
<evidence type="ECO:0000313" key="1">
    <source>
        <dbReference type="EMBL" id="GAH91067.1"/>
    </source>
</evidence>
<dbReference type="InterPro" id="IPR011051">
    <property type="entry name" value="RmlC_Cupin_sf"/>
</dbReference>
<proteinExistence type="predicted"/>
<gene>
    <name evidence="1" type="ORF">S03H2_71450</name>
</gene>
<dbReference type="AlphaFoldDB" id="X1JAT2"/>
<dbReference type="EMBL" id="BARU01047825">
    <property type="protein sequence ID" value="GAH91067.1"/>
    <property type="molecule type" value="Genomic_DNA"/>
</dbReference>